<dbReference type="Proteomes" id="UP000807342">
    <property type="component" value="Unassembled WGS sequence"/>
</dbReference>
<reference evidence="1" key="1">
    <citation type="submission" date="2020-11" db="EMBL/GenBank/DDBJ databases">
        <authorList>
            <consortium name="DOE Joint Genome Institute"/>
            <person name="Ahrendt S."/>
            <person name="Riley R."/>
            <person name="Andreopoulos W."/>
            <person name="Labutti K."/>
            <person name="Pangilinan J."/>
            <person name="Ruiz-Duenas F.J."/>
            <person name="Barrasa J.M."/>
            <person name="Sanchez-Garcia M."/>
            <person name="Camarero S."/>
            <person name="Miyauchi S."/>
            <person name="Serrano A."/>
            <person name="Linde D."/>
            <person name="Babiker R."/>
            <person name="Drula E."/>
            <person name="Ayuso-Fernandez I."/>
            <person name="Pacheco R."/>
            <person name="Padilla G."/>
            <person name="Ferreira P."/>
            <person name="Barriuso J."/>
            <person name="Kellner H."/>
            <person name="Castanera R."/>
            <person name="Alfaro M."/>
            <person name="Ramirez L."/>
            <person name="Pisabarro A.G."/>
            <person name="Kuo A."/>
            <person name="Tritt A."/>
            <person name="Lipzen A."/>
            <person name="He G."/>
            <person name="Yan M."/>
            <person name="Ng V."/>
            <person name="Cullen D."/>
            <person name="Martin F."/>
            <person name="Rosso M.-N."/>
            <person name="Henrissat B."/>
            <person name="Hibbett D."/>
            <person name="Martinez A.T."/>
            <person name="Grigoriev I.V."/>
        </authorList>
    </citation>
    <scope>NUCLEOTIDE SEQUENCE</scope>
    <source>
        <strain evidence="1">MF-IS2</strain>
    </source>
</reference>
<sequence>MKIGGFDWTEIRNDLFKMNFTEVDASTQDNSAAIEIDNNDNALSYKELSPAGELANAITAFRQWFKNNNIADNECPGLIDNIRHLAMMFSLIPAPHHCPTPPLCICPHQDNALPCRRLHTDDIPPPLPLLSTVPSTSDLDIIKATLSGGLIGACVCIPASQSFIKIVDVPFYKPGTTEPFTSAEVDTQLQRSIIPSDYVVYWHYICNSPKADSATIWINLAEALIKGAKAHTVATRCPICAGPHVEANHQSLAGCCCSNPKASPPTLPTPAGKPACTPAHASTVVINLLQMIGAAHIGATTSTRPSLRNGLSGMPWSARVFPLPHLPHMAPAQHLATDDDEMELFGLELDDDYPFHK</sequence>
<dbReference type="OrthoDB" id="2855870at2759"/>
<dbReference type="EMBL" id="MU152103">
    <property type="protein sequence ID" value="KAF9441042.1"/>
    <property type="molecule type" value="Genomic_DNA"/>
</dbReference>
<organism evidence="1 2">
    <name type="scientific">Macrolepiota fuliginosa MF-IS2</name>
    <dbReference type="NCBI Taxonomy" id="1400762"/>
    <lineage>
        <taxon>Eukaryota</taxon>
        <taxon>Fungi</taxon>
        <taxon>Dikarya</taxon>
        <taxon>Basidiomycota</taxon>
        <taxon>Agaricomycotina</taxon>
        <taxon>Agaricomycetes</taxon>
        <taxon>Agaricomycetidae</taxon>
        <taxon>Agaricales</taxon>
        <taxon>Agaricineae</taxon>
        <taxon>Agaricaceae</taxon>
        <taxon>Macrolepiota</taxon>
    </lineage>
</organism>
<dbReference type="AlphaFoldDB" id="A0A9P5X0D3"/>
<protein>
    <submittedName>
        <fullName evidence="1">Uncharacterized protein</fullName>
    </submittedName>
</protein>
<accession>A0A9P5X0D3</accession>
<name>A0A9P5X0D3_9AGAR</name>
<evidence type="ECO:0000313" key="2">
    <source>
        <dbReference type="Proteomes" id="UP000807342"/>
    </source>
</evidence>
<comment type="caution">
    <text evidence="1">The sequence shown here is derived from an EMBL/GenBank/DDBJ whole genome shotgun (WGS) entry which is preliminary data.</text>
</comment>
<keyword evidence="2" id="KW-1185">Reference proteome</keyword>
<evidence type="ECO:0000313" key="1">
    <source>
        <dbReference type="EMBL" id="KAF9441042.1"/>
    </source>
</evidence>
<proteinExistence type="predicted"/>
<gene>
    <name evidence="1" type="ORF">P691DRAFT_766842</name>
</gene>